<organism evidence="1 2">
    <name type="scientific">Kalanchoe fedtschenkoi</name>
    <name type="common">Lavender scallops</name>
    <name type="synonym">South American air plant</name>
    <dbReference type="NCBI Taxonomy" id="63787"/>
    <lineage>
        <taxon>Eukaryota</taxon>
        <taxon>Viridiplantae</taxon>
        <taxon>Streptophyta</taxon>
        <taxon>Embryophyta</taxon>
        <taxon>Tracheophyta</taxon>
        <taxon>Spermatophyta</taxon>
        <taxon>Magnoliopsida</taxon>
        <taxon>eudicotyledons</taxon>
        <taxon>Gunneridae</taxon>
        <taxon>Pentapetalae</taxon>
        <taxon>Saxifragales</taxon>
        <taxon>Crassulaceae</taxon>
        <taxon>Kalanchoe</taxon>
    </lineage>
</organism>
<evidence type="ECO:0000313" key="2">
    <source>
        <dbReference type="Proteomes" id="UP000594263"/>
    </source>
</evidence>
<dbReference type="EnsemblPlants" id="Kaladp0095s0016.1.v1.1">
    <property type="protein sequence ID" value="Kaladp0095s0016.1.v1.1.CDS.1"/>
    <property type="gene ID" value="Kaladp0095s0016.v1.1"/>
</dbReference>
<proteinExistence type="predicted"/>
<dbReference type="AlphaFoldDB" id="A0A7N0V1P9"/>
<sequence>MTFIHLPRNYSVLVFILPCNIKKYSCFIHLILTPSKFLSTSLVSGVAPTSNFFLQCKFDTKYTFRGPLSPLMFQTPIFKLSI</sequence>
<name>A0A7N0V1P9_KALFE</name>
<reference evidence="1" key="1">
    <citation type="submission" date="2021-01" db="UniProtKB">
        <authorList>
            <consortium name="EnsemblPlants"/>
        </authorList>
    </citation>
    <scope>IDENTIFICATION</scope>
</reference>
<keyword evidence="2" id="KW-1185">Reference proteome</keyword>
<evidence type="ECO:0000313" key="1">
    <source>
        <dbReference type="EnsemblPlants" id="Kaladp0095s0016.1.v1.1.CDS.1"/>
    </source>
</evidence>
<dbReference type="Proteomes" id="UP000594263">
    <property type="component" value="Unplaced"/>
</dbReference>
<dbReference type="Gramene" id="Kaladp0095s0016.1.v1.1">
    <property type="protein sequence ID" value="Kaladp0095s0016.1.v1.1.CDS.1"/>
    <property type="gene ID" value="Kaladp0095s0016.v1.1"/>
</dbReference>
<accession>A0A7N0V1P9</accession>
<protein>
    <submittedName>
        <fullName evidence="1">Uncharacterized protein</fullName>
    </submittedName>
</protein>